<comment type="subcellular location">
    <subcellularLocation>
        <location evidence="2">Cytoplasm</location>
    </subcellularLocation>
</comment>
<dbReference type="PRINTS" id="PR01438">
    <property type="entry name" value="UNVRSLSTRESS"/>
</dbReference>
<dbReference type="RefSeq" id="WP_193954869.1">
    <property type="nucleotide sequence ID" value="NZ_JADEYS010000023.1"/>
</dbReference>
<dbReference type="Pfam" id="PF00582">
    <property type="entry name" value="Usp"/>
    <property type="match status" value="1"/>
</dbReference>
<protein>
    <recommendedName>
        <fullName evidence="2">Universal stress protein</fullName>
    </recommendedName>
</protein>
<dbReference type="Gene3D" id="3.40.50.620">
    <property type="entry name" value="HUPs"/>
    <property type="match status" value="1"/>
</dbReference>
<keyword evidence="2" id="KW-0963">Cytoplasm</keyword>
<evidence type="ECO:0000259" key="3">
    <source>
        <dbReference type="Pfam" id="PF00582"/>
    </source>
</evidence>
<evidence type="ECO:0000256" key="2">
    <source>
        <dbReference type="PIRNR" id="PIRNR006276"/>
    </source>
</evidence>
<accession>A0A8J7FFK3</accession>
<dbReference type="Proteomes" id="UP000640333">
    <property type="component" value="Unassembled WGS sequence"/>
</dbReference>
<dbReference type="InterPro" id="IPR006015">
    <property type="entry name" value="Universal_stress_UspA"/>
</dbReference>
<dbReference type="EMBL" id="JADEYS010000023">
    <property type="protein sequence ID" value="MBE9399172.1"/>
    <property type="molecule type" value="Genomic_DNA"/>
</dbReference>
<proteinExistence type="inferred from homology"/>
<dbReference type="GO" id="GO:0005737">
    <property type="term" value="C:cytoplasm"/>
    <property type="evidence" value="ECO:0007669"/>
    <property type="project" value="UniProtKB-SubCell"/>
</dbReference>
<dbReference type="PANTHER" id="PTHR46268:SF6">
    <property type="entry name" value="UNIVERSAL STRESS PROTEIN UP12"/>
    <property type="match status" value="1"/>
</dbReference>
<sequence>MKTILLPVDFSSSTHLLYEKTLELAQAFHSQVYLIHVVLPNEDCDNASAKEAGSEFADESVAINQLANQLRDQDVDTHALLLEGVASQRILDEARRLDADIIVMGSHGHGAILGVLMGDVSQSVLKEATCPVLIVPTR</sequence>
<feature type="domain" description="UspA" evidence="3">
    <location>
        <begin position="1"/>
        <end position="136"/>
    </location>
</feature>
<comment type="similarity">
    <text evidence="1 2">Belongs to the universal stress protein A family.</text>
</comment>
<organism evidence="4 5">
    <name type="scientific">Pontibacterium sinense</name>
    <dbReference type="NCBI Taxonomy" id="2781979"/>
    <lineage>
        <taxon>Bacteria</taxon>
        <taxon>Pseudomonadati</taxon>
        <taxon>Pseudomonadota</taxon>
        <taxon>Gammaproteobacteria</taxon>
        <taxon>Oceanospirillales</taxon>
        <taxon>Oceanospirillaceae</taxon>
        <taxon>Pontibacterium</taxon>
    </lineage>
</organism>
<dbReference type="PANTHER" id="PTHR46268">
    <property type="entry name" value="STRESS RESPONSE PROTEIN NHAX"/>
    <property type="match status" value="1"/>
</dbReference>
<dbReference type="AlphaFoldDB" id="A0A8J7FFK3"/>
<reference evidence="4" key="1">
    <citation type="submission" date="2020-10" db="EMBL/GenBank/DDBJ databases">
        <title>Bacterium isolated from coastal waters sediment.</title>
        <authorList>
            <person name="Chen R.-J."/>
            <person name="Lu D.-C."/>
            <person name="Zhu K.-L."/>
            <person name="Du Z.-J."/>
        </authorList>
    </citation>
    <scope>NUCLEOTIDE SEQUENCE</scope>
    <source>
        <strain evidence="4">N1Y112</strain>
    </source>
</reference>
<evidence type="ECO:0000313" key="4">
    <source>
        <dbReference type="EMBL" id="MBE9399172.1"/>
    </source>
</evidence>
<dbReference type="InterPro" id="IPR006016">
    <property type="entry name" value="UspA"/>
</dbReference>
<name>A0A8J7FFK3_9GAMM</name>
<dbReference type="InterPro" id="IPR014729">
    <property type="entry name" value="Rossmann-like_a/b/a_fold"/>
</dbReference>
<comment type="caution">
    <text evidence="4">The sequence shown here is derived from an EMBL/GenBank/DDBJ whole genome shotgun (WGS) entry which is preliminary data.</text>
</comment>
<dbReference type="PIRSF" id="PIRSF006276">
    <property type="entry name" value="UspA"/>
    <property type="match status" value="1"/>
</dbReference>
<keyword evidence="5" id="KW-1185">Reference proteome</keyword>
<evidence type="ECO:0000256" key="1">
    <source>
        <dbReference type="ARBA" id="ARBA00008791"/>
    </source>
</evidence>
<dbReference type="SUPFAM" id="SSF52402">
    <property type="entry name" value="Adenine nucleotide alpha hydrolases-like"/>
    <property type="match status" value="1"/>
</dbReference>
<evidence type="ECO:0000313" key="5">
    <source>
        <dbReference type="Proteomes" id="UP000640333"/>
    </source>
</evidence>
<gene>
    <name evidence="4" type="ORF">IOQ59_18070</name>
</gene>
<dbReference type="CDD" id="cd00293">
    <property type="entry name" value="USP-like"/>
    <property type="match status" value="1"/>
</dbReference>